<organism evidence="2 3">
    <name type="scientific">Leptolyngbya foveolarum</name>
    <dbReference type="NCBI Taxonomy" id="47253"/>
    <lineage>
        <taxon>Bacteria</taxon>
        <taxon>Bacillati</taxon>
        <taxon>Cyanobacteriota</taxon>
        <taxon>Cyanophyceae</taxon>
        <taxon>Leptolyngbyales</taxon>
        <taxon>Leptolyngbyaceae</taxon>
        <taxon>Leptolyngbya group</taxon>
        <taxon>Leptolyngbya</taxon>
    </lineage>
</organism>
<sequence length="278" mass="29802">MAIISRRSLLLVLLIGSLLLAMTSYSPAVTLRGDCWLAIDDLTGSVQFITGEQRRAARKGDRLSSVGDTLITSADASARLTVDEAIASVTMAQNSHLRIQSLSITQNGGRVTELAVVRGQVRLRVRPFTNPESRLEIYTPVGISGVRGTDFGVTVQPDGQTAIVTETGSVTATAQGKTVLVEAGLQSIIRPGEPPTLAAAFRDDPTLKIEALEAVSRSTARMVGSTNLANLVKVNGETQSFDEAGRFDFEVSIPRDRRIQAEVITPLGTQQEYQLIVP</sequence>
<feature type="domain" description="FecR protein" evidence="1">
    <location>
        <begin position="69"/>
        <end position="170"/>
    </location>
</feature>
<dbReference type="InterPro" id="IPR006860">
    <property type="entry name" value="FecR"/>
</dbReference>
<comment type="caution">
    <text evidence="2">The sequence shown here is derived from an EMBL/GenBank/DDBJ whole genome shotgun (WGS) entry which is preliminary data.</text>
</comment>
<evidence type="ECO:0000313" key="2">
    <source>
        <dbReference type="EMBL" id="PZO14064.1"/>
    </source>
</evidence>
<dbReference type="AlphaFoldDB" id="A0A2W4U1Y0"/>
<accession>A0A2W4U1Y0</accession>
<protein>
    <submittedName>
        <fullName evidence="2">Iron dicitrate transport regulator FecR</fullName>
    </submittedName>
</protein>
<proteinExistence type="predicted"/>
<evidence type="ECO:0000259" key="1">
    <source>
        <dbReference type="Pfam" id="PF04773"/>
    </source>
</evidence>
<dbReference type="PANTHER" id="PTHR38731:SF1">
    <property type="entry name" value="FECR PROTEIN DOMAIN-CONTAINING PROTEIN"/>
    <property type="match status" value="1"/>
</dbReference>
<dbReference type="Pfam" id="PF04773">
    <property type="entry name" value="FecR"/>
    <property type="match status" value="1"/>
</dbReference>
<dbReference type="Proteomes" id="UP000249354">
    <property type="component" value="Unassembled WGS sequence"/>
</dbReference>
<dbReference type="EMBL" id="QBMC01000114">
    <property type="protein sequence ID" value="PZO14064.1"/>
    <property type="molecule type" value="Genomic_DNA"/>
</dbReference>
<reference evidence="2 3" key="2">
    <citation type="submission" date="2018-06" db="EMBL/GenBank/DDBJ databases">
        <title>Metagenomic assembly of (sub)arctic Cyanobacteria and their associated microbiome from non-axenic cultures.</title>
        <authorList>
            <person name="Baurain D."/>
        </authorList>
    </citation>
    <scope>NUCLEOTIDE SEQUENCE [LARGE SCALE GENOMIC DNA]</scope>
    <source>
        <strain evidence="2">ULC129bin1</strain>
    </source>
</reference>
<dbReference type="Gene3D" id="2.60.120.1440">
    <property type="match status" value="1"/>
</dbReference>
<reference evidence="3" key="1">
    <citation type="submission" date="2018-04" db="EMBL/GenBank/DDBJ databases">
        <authorList>
            <person name="Cornet L."/>
        </authorList>
    </citation>
    <scope>NUCLEOTIDE SEQUENCE [LARGE SCALE GENOMIC DNA]</scope>
</reference>
<evidence type="ECO:0000313" key="3">
    <source>
        <dbReference type="Proteomes" id="UP000249354"/>
    </source>
</evidence>
<gene>
    <name evidence="2" type="ORF">DCF25_15350</name>
</gene>
<dbReference type="PANTHER" id="PTHR38731">
    <property type="entry name" value="LIPL45-RELATED LIPOPROTEIN-RELATED"/>
    <property type="match status" value="1"/>
</dbReference>
<name>A0A2W4U1Y0_9CYAN</name>